<keyword evidence="3" id="KW-1185">Reference proteome</keyword>
<dbReference type="Proteomes" id="UP000593571">
    <property type="component" value="Unassembled WGS sequence"/>
</dbReference>
<dbReference type="AlphaFoldDB" id="A0A7J8BH86"/>
<evidence type="ECO:0000313" key="3">
    <source>
        <dbReference type="Proteomes" id="UP000593571"/>
    </source>
</evidence>
<protein>
    <submittedName>
        <fullName evidence="2">Regulatory factor X5</fullName>
    </submittedName>
</protein>
<name>A0A7J8BH86_ROUAE</name>
<organism evidence="2 3">
    <name type="scientific">Rousettus aegyptiacus</name>
    <name type="common">Egyptian fruit bat</name>
    <name type="synonym">Pteropus aegyptiacus</name>
    <dbReference type="NCBI Taxonomy" id="9407"/>
    <lineage>
        <taxon>Eukaryota</taxon>
        <taxon>Metazoa</taxon>
        <taxon>Chordata</taxon>
        <taxon>Craniata</taxon>
        <taxon>Vertebrata</taxon>
        <taxon>Euteleostomi</taxon>
        <taxon>Mammalia</taxon>
        <taxon>Eutheria</taxon>
        <taxon>Laurasiatheria</taxon>
        <taxon>Chiroptera</taxon>
        <taxon>Yinpterochiroptera</taxon>
        <taxon>Pteropodoidea</taxon>
        <taxon>Pteropodidae</taxon>
        <taxon>Rousettinae</taxon>
        <taxon>Rousettus</taxon>
    </lineage>
</organism>
<gene>
    <name evidence="2" type="ORF">HJG63_016615</name>
</gene>
<dbReference type="EMBL" id="JACASE010000017">
    <property type="protein sequence ID" value="KAF6397825.1"/>
    <property type="molecule type" value="Genomic_DNA"/>
</dbReference>
<evidence type="ECO:0000313" key="2">
    <source>
        <dbReference type="EMBL" id="KAF6397825.1"/>
    </source>
</evidence>
<comment type="caution">
    <text evidence="2">The sequence shown here is derived from an EMBL/GenBank/DDBJ whole genome shotgun (WGS) entry which is preliminary data.</text>
</comment>
<reference evidence="2 3" key="1">
    <citation type="journal article" date="2020" name="Nature">
        <title>Six reference-quality genomes reveal evolution of bat adaptations.</title>
        <authorList>
            <person name="Jebb D."/>
            <person name="Huang Z."/>
            <person name="Pippel M."/>
            <person name="Hughes G.M."/>
            <person name="Lavrichenko K."/>
            <person name="Devanna P."/>
            <person name="Winkler S."/>
            <person name="Jermiin L.S."/>
            <person name="Skirmuntt E.C."/>
            <person name="Katzourakis A."/>
            <person name="Burkitt-Gray L."/>
            <person name="Ray D.A."/>
            <person name="Sullivan K.A.M."/>
            <person name="Roscito J.G."/>
            <person name="Kirilenko B.M."/>
            <person name="Davalos L.M."/>
            <person name="Corthals A.P."/>
            <person name="Power M.L."/>
            <person name="Jones G."/>
            <person name="Ransome R.D."/>
            <person name="Dechmann D.K.N."/>
            <person name="Locatelli A.G."/>
            <person name="Puechmaille S.J."/>
            <person name="Fedrigo O."/>
            <person name="Jarvis E.D."/>
            <person name="Hiller M."/>
            <person name="Vernes S.C."/>
            <person name="Myers E.W."/>
            <person name="Teeling E.C."/>
        </authorList>
    </citation>
    <scope>NUCLEOTIDE SEQUENCE [LARGE SCALE GENOMIC DNA]</scope>
    <source>
        <strain evidence="2">MRouAeg1</strain>
        <tissue evidence="2">Muscle</tissue>
    </source>
</reference>
<feature type="region of interest" description="Disordered" evidence="1">
    <location>
        <begin position="1"/>
        <end position="21"/>
    </location>
</feature>
<sequence length="110" mass="11924">MAEDEPDAKSPKMGGRAPSGGALLQKLRGTISPSVLHSCYRLCTLSSSALRRNGREGSLLLGLCLQSHLDDHPFSPPLSRRRSSLLCHFSASISPHFRLPISHPTACFTE</sequence>
<evidence type="ECO:0000256" key="1">
    <source>
        <dbReference type="SAM" id="MobiDB-lite"/>
    </source>
</evidence>
<proteinExistence type="predicted"/>
<accession>A0A7J8BH86</accession>